<dbReference type="PANTHER" id="PTHR35179">
    <property type="entry name" value="PROTEIN CBG02620"/>
    <property type="match status" value="1"/>
</dbReference>
<dbReference type="RefSeq" id="XP_018000282.1">
    <property type="nucleotide sequence ID" value="XM_018147986.1"/>
</dbReference>
<proteinExistence type="predicted"/>
<dbReference type="EMBL" id="LFJN01000012">
    <property type="protein sequence ID" value="KPI40319.1"/>
    <property type="molecule type" value="Genomic_DNA"/>
</dbReference>
<dbReference type="Proteomes" id="UP000038010">
    <property type="component" value="Unassembled WGS sequence"/>
</dbReference>
<comment type="caution">
    <text evidence="2">The sequence shown here is derived from an EMBL/GenBank/DDBJ whole genome shotgun (WGS) entry which is preliminary data.</text>
</comment>
<reference evidence="2 3" key="1">
    <citation type="submission" date="2015-06" db="EMBL/GenBank/DDBJ databases">
        <title>Draft genome of the ant-associated black yeast Phialophora attae CBS 131958.</title>
        <authorList>
            <person name="Moreno L.F."/>
            <person name="Stielow B.J."/>
            <person name="de Hoog S."/>
            <person name="Vicente V.A."/>
            <person name="Weiss V.A."/>
            <person name="de Vries M."/>
            <person name="Cruz L.M."/>
            <person name="Souza E.M."/>
        </authorList>
    </citation>
    <scope>NUCLEOTIDE SEQUENCE [LARGE SCALE GENOMIC DNA]</scope>
    <source>
        <strain evidence="2 3">CBS 131958</strain>
    </source>
</reference>
<dbReference type="STRING" id="1664694.A0A0N0NMK7"/>
<gene>
    <name evidence="2" type="ORF">AB675_7605</name>
</gene>
<dbReference type="PANTHER" id="PTHR35179:SF2">
    <property type="entry name" value="START DOMAIN-CONTAINING PROTEIN"/>
    <property type="match status" value="1"/>
</dbReference>
<feature type="region of interest" description="Disordered" evidence="1">
    <location>
        <begin position="1"/>
        <end position="44"/>
    </location>
</feature>
<accession>A0A0N0NMK7</accession>
<dbReference type="VEuPathDB" id="FungiDB:AB675_7605"/>
<name>A0A0N0NMK7_9EURO</name>
<dbReference type="GeneID" id="28739866"/>
<dbReference type="AlphaFoldDB" id="A0A0N0NMK7"/>
<feature type="compositionally biased region" description="Basic residues" evidence="1">
    <location>
        <begin position="1"/>
        <end position="10"/>
    </location>
</feature>
<sequence>MSHPPKKRSGGGRWKPYTRDPRLDAQASEPPRPQSSKKPSTRGVPVERALIPTQPQQQHITTLLQPYVNPQRSETPAKITDVEYLASYNWLSHGKRTIIVPGCPPRWTPPVEAVRLSKDYGMRYHDKNASQYPSFPLEPSVRAIFALYPTFDSQSIDLFACSNTIRNLGSFVNQAEKNFRFYAEKIGSTLFLMHVENGGPMDIIKDVVGYGHNFAEAYTTWDEGCKGSETHQRLIAYNLGGLRCVVRYEADGYLPEKLDEGHPLKHVAEFGSKEEATDSIKAEPGTSIKEEAMNSIKEEPMDYIKEEPMEPALEVQLQVTRFSIPQSAVFDLKTRQVTTPNPIRESQVHSRAWATQSPNFILAHYTRDHSDKRHVKGRFSNDSTVVHDVSSDIKEWEADNEVAIRGLIQVIKKLDEITESREEKRVEVRREGLGDLQIWTAAIQSHADAEEGVLPPSVISAWKGEPEAREAVLREMA</sequence>
<evidence type="ECO:0000256" key="1">
    <source>
        <dbReference type="SAM" id="MobiDB-lite"/>
    </source>
</evidence>
<dbReference type="OrthoDB" id="5393654at2759"/>
<evidence type="ECO:0000313" key="3">
    <source>
        <dbReference type="Proteomes" id="UP000038010"/>
    </source>
</evidence>
<organism evidence="2 3">
    <name type="scientific">Cyphellophora attinorum</name>
    <dbReference type="NCBI Taxonomy" id="1664694"/>
    <lineage>
        <taxon>Eukaryota</taxon>
        <taxon>Fungi</taxon>
        <taxon>Dikarya</taxon>
        <taxon>Ascomycota</taxon>
        <taxon>Pezizomycotina</taxon>
        <taxon>Eurotiomycetes</taxon>
        <taxon>Chaetothyriomycetidae</taxon>
        <taxon>Chaetothyriales</taxon>
        <taxon>Cyphellophoraceae</taxon>
        <taxon>Cyphellophora</taxon>
    </lineage>
</organism>
<keyword evidence="3" id="KW-1185">Reference proteome</keyword>
<protein>
    <submittedName>
        <fullName evidence="2">Uncharacterized protein</fullName>
    </submittedName>
</protein>
<evidence type="ECO:0000313" key="2">
    <source>
        <dbReference type="EMBL" id="KPI40319.1"/>
    </source>
</evidence>